<dbReference type="OrthoDB" id="94039at2759"/>
<dbReference type="EMBL" id="NHYE01005322">
    <property type="protein sequence ID" value="PPQ74685.1"/>
    <property type="molecule type" value="Genomic_DNA"/>
</dbReference>
<name>A0A409W893_9AGAR</name>
<dbReference type="InParanoid" id="A0A409W893"/>
<keyword evidence="3" id="KW-1185">Reference proteome</keyword>
<dbReference type="PANTHER" id="PTHR43194">
    <property type="entry name" value="HYDROLASE ALPHA/BETA FOLD FAMILY"/>
    <property type="match status" value="1"/>
</dbReference>
<evidence type="ECO:0000313" key="2">
    <source>
        <dbReference type="EMBL" id="PPQ74685.1"/>
    </source>
</evidence>
<dbReference type="InterPro" id="IPR029058">
    <property type="entry name" value="AB_hydrolase_fold"/>
</dbReference>
<comment type="caution">
    <text evidence="2">The sequence shown here is derived from an EMBL/GenBank/DDBJ whole genome shotgun (WGS) entry which is preliminary data.</text>
</comment>
<sequence length="690" mass="78138">MNSELFVLDCPPSPEAEYEYVNAPTSLKMAAKRYTKNGSELQTRGLTLLFAHCIGAHKEQWEPVIDKLFDLQHSKTVSHRIREAWSFDWQSHGDSAVLNREQLKEARPTLVVAAYEWAAAISAFVESPRMEGHRIVTLGHSGGVGALVHSARYLRQLRPYHAMIIIEPAFLPRDLFHLYQHQNLAAVNFVYSTTLSRRESWASRKEAFDYLRQRTPCSLWDERVLRLFVEHALEDSDNQDGRSVILKCCKQVEAKTYCDLEPALEAAVYLKSLCSRFPIHLIWGSIDDFVPGFAKEILSDPGQGWTFSSISKIDGSGHMVVQENPDRLALTIAGILDIPCLHELFVLECPPSLEAEYEYMNTSTSLDMAAKRYTKNSSEKQTQGLTLLFAHCIGAHKEQWEPVIDRLFDLQEPKKAPYRIREAWSFDWQSHGDSATLNRERLQRSRPYATSGYEWAAAIAGFIESPRLKDHRVVVVGHSAGAGAMVHSTRYLHQPCNYNAIILVEPSFVPRELFHFHQREQLASLQLVYSATAARRNSWNSRRDAFDYFRKRMPCSLWDERVLKLYVEHGLEDSVGQDGPCVVLKCDKFHEATSYCDAEPAFEAAVHVKGLSTSLPVHFIWGSKNDFVPEFVKRVISDPAEGRRFASITKIDGCGHMVVQENPDKLALTIAQLLDTTTPGAIVSRGSSKL</sequence>
<organism evidence="2 3">
    <name type="scientific">Gymnopilus dilepis</name>
    <dbReference type="NCBI Taxonomy" id="231916"/>
    <lineage>
        <taxon>Eukaryota</taxon>
        <taxon>Fungi</taxon>
        <taxon>Dikarya</taxon>
        <taxon>Basidiomycota</taxon>
        <taxon>Agaricomycotina</taxon>
        <taxon>Agaricomycetes</taxon>
        <taxon>Agaricomycetidae</taxon>
        <taxon>Agaricales</taxon>
        <taxon>Agaricineae</taxon>
        <taxon>Hymenogastraceae</taxon>
        <taxon>Gymnopilus</taxon>
    </lineage>
</organism>
<feature type="domain" description="AB hydrolase-1" evidence="1">
    <location>
        <begin position="387"/>
        <end position="667"/>
    </location>
</feature>
<dbReference type="AlphaFoldDB" id="A0A409W893"/>
<evidence type="ECO:0000259" key="1">
    <source>
        <dbReference type="Pfam" id="PF12697"/>
    </source>
</evidence>
<reference evidence="2 3" key="1">
    <citation type="journal article" date="2018" name="Evol. Lett.">
        <title>Horizontal gene cluster transfer increased hallucinogenic mushroom diversity.</title>
        <authorList>
            <person name="Reynolds H.T."/>
            <person name="Vijayakumar V."/>
            <person name="Gluck-Thaler E."/>
            <person name="Korotkin H.B."/>
            <person name="Matheny P.B."/>
            <person name="Slot J.C."/>
        </authorList>
    </citation>
    <scope>NUCLEOTIDE SEQUENCE [LARGE SCALE GENOMIC DNA]</scope>
    <source>
        <strain evidence="2 3">SRW20</strain>
    </source>
</reference>
<gene>
    <name evidence="2" type="ORF">CVT26_007668</name>
</gene>
<protein>
    <recommendedName>
        <fullName evidence="1">AB hydrolase-1 domain-containing protein</fullName>
    </recommendedName>
</protein>
<proteinExistence type="predicted"/>
<dbReference type="InterPro" id="IPR000073">
    <property type="entry name" value="AB_hydrolase_1"/>
</dbReference>
<dbReference type="InterPro" id="IPR050228">
    <property type="entry name" value="Carboxylesterase_BioH"/>
</dbReference>
<feature type="domain" description="AB hydrolase-1" evidence="1">
    <location>
        <begin position="48"/>
        <end position="329"/>
    </location>
</feature>
<dbReference type="PANTHER" id="PTHR43194:SF2">
    <property type="entry name" value="PEROXISOMAL MEMBRANE PROTEIN LPX1"/>
    <property type="match status" value="1"/>
</dbReference>
<accession>A0A409W893</accession>
<evidence type="ECO:0000313" key="3">
    <source>
        <dbReference type="Proteomes" id="UP000284706"/>
    </source>
</evidence>
<dbReference type="SUPFAM" id="SSF53474">
    <property type="entry name" value="alpha/beta-Hydrolases"/>
    <property type="match status" value="2"/>
</dbReference>
<dbReference type="Proteomes" id="UP000284706">
    <property type="component" value="Unassembled WGS sequence"/>
</dbReference>
<dbReference type="Gene3D" id="3.40.50.1820">
    <property type="entry name" value="alpha/beta hydrolase"/>
    <property type="match status" value="2"/>
</dbReference>
<dbReference type="Pfam" id="PF12697">
    <property type="entry name" value="Abhydrolase_6"/>
    <property type="match status" value="2"/>
</dbReference>